<dbReference type="RefSeq" id="WP_379790199.1">
    <property type="nucleotide sequence ID" value="NZ_JBHSQB010000003.1"/>
</dbReference>
<accession>A0ABW1PJF8</accession>
<dbReference type="Pfam" id="PF01408">
    <property type="entry name" value="GFO_IDH_MocA"/>
    <property type="match status" value="1"/>
</dbReference>
<gene>
    <name evidence="3" type="ORF">ACFPVY_02815</name>
</gene>
<dbReference type="InterPro" id="IPR000683">
    <property type="entry name" value="Gfo/Idh/MocA-like_OxRdtase_N"/>
</dbReference>
<dbReference type="SUPFAM" id="SSF55347">
    <property type="entry name" value="Glyceraldehyde-3-phosphate dehydrogenase-like, C-terminal domain"/>
    <property type="match status" value="1"/>
</dbReference>
<evidence type="ECO:0000313" key="3">
    <source>
        <dbReference type="EMBL" id="MFC6095565.1"/>
    </source>
</evidence>
<dbReference type="InterPro" id="IPR055170">
    <property type="entry name" value="GFO_IDH_MocA-like_dom"/>
</dbReference>
<dbReference type="Gene3D" id="3.30.360.10">
    <property type="entry name" value="Dihydrodipicolinate Reductase, domain 2"/>
    <property type="match status" value="1"/>
</dbReference>
<dbReference type="Proteomes" id="UP001596287">
    <property type="component" value="Unassembled WGS sequence"/>
</dbReference>
<feature type="domain" description="GFO/IDH/MocA-like oxidoreductase" evidence="2">
    <location>
        <begin position="128"/>
        <end position="230"/>
    </location>
</feature>
<reference evidence="4" key="1">
    <citation type="journal article" date="2019" name="Int. J. Syst. Evol. Microbiol.">
        <title>The Global Catalogue of Microorganisms (GCM) 10K type strain sequencing project: providing services to taxonomists for standard genome sequencing and annotation.</title>
        <authorList>
            <consortium name="The Broad Institute Genomics Platform"/>
            <consortium name="The Broad Institute Genome Sequencing Center for Infectious Disease"/>
            <person name="Wu L."/>
            <person name="Ma J."/>
        </authorList>
    </citation>
    <scope>NUCLEOTIDE SEQUENCE [LARGE SCALE GENOMIC DNA]</scope>
    <source>
        <strain evidence="4">CCUG 49679</strain>
    </source>
</reference>
<evidence type="ECO:0000259" key="1">
    <source>
        <dbReference type="Pfam" id="PF01408"/>
    </source>
</evidence>
<protein>
    <submittedName>
        <fullName evidence="3">Gfo/Idh/MocA family protein</fullName>
    </submittedName>
</protein>
<feature type="domain" description="Gfo/Idh/MocA-like oxidoreductase N-terminal" evidence="1">
    <location>
        <begin position="5"/>
        <end position="118"/>
    </location>
</feature>
<dbReference type="PANTHER" id="PTHR43377">
    <property type="entry name" value="BILIVERDIN REDUCTASE A"/>
    <property type="match status" value="1"/>
</dbReference>
<dbReference type="EMBL" id="JBHSQB010000003">
    <property type="protein sequence ID" value="MFC6095565.1"/>
    <property type="molecule type" value="Genomic_DNA"/>
</dbReference>
<dbReference type="InterPro" id="IPR051450">
    <property type="entry name" value="Gfo/Idh/MocA_Oxidoreductases"/>
</dbReference>
<dbReference type="InterPro" id="IPR036291">
    <property type="entry name" value="NAD(P)-bd_dom_sf"/>
</dbReference>
<dbReference type="Gene3D" id="3.40.50.720">
    <property type="entry name" value="NAD(P)-binding Rossmann-like Domain"/>
    <property type="match status" value="1"/>
</dbReference>
<name>A0ABW1PJF8_9FLAO</name>
<sequence>MKKYKIGIIGYGGFGSFLHHWWDKMENAEVAAIAYLEHRPKEGTGCRIYSDWLELVADPNIDIVSIVTPPGLHVEMACAAMRAGKHVLLEKPAAITAEGAQELLDVARETGRSITVDHMIRYNPIIRSLIEISRTGALGKLRHAVVSNYAQDESLPPSHWFWDEEQSGGIQVEHGVHFFDIINALGEQRFVQVSGVWDKRNELQRDRVGAQVLYDGGLIASYYHAFSGPGFFERTTISLAYDRARVEIQGWMPLKGKLEALVDPNTKAVFEQIPGWRITHSQPIGSAADNSRPEGWGAAVPAPEVHLQGGSFEADELLEGSFEIAQDKGTVYGRCVQAILSDLIENVKNPEHKMAVTLDDAVEALRTALLATD</sequence>
<dbReference type="PANTHER" id="PTHR43377:SF1">
    <property type="entry name" value="BILIVERDIN REDUCTASE A"/>
    <property type="match status" value="1"/>
</dbReference>
<comment type="caution">
    <text evidence="3">The sequence shown here is derived from an EMBL/GenBank/DDBJ whole genome shotgun (WGS) entry which is preliminary data.</text>
</comment>
<dbReference type="Pfam" id="PF22725">
    <property type="entry name" value="GFO_IDH_MocA_C3"/>
    <property type="match status" value="1"/>
</dbReference>
<evidence type="ECO:0000259" key="2">
    <source>
        <dbReference type="Pfam" id="PF22725"/>
    </source>
</evidence>
<organism evidence="3 4">
    <name type="scientific">Flavobacterium qiangtangense</name>
    <dbReference type="NCBI Taxonomy" id="1442595"/>
    <lineage>
        <taxon>Bacteria</taxon>
        <taxon>Pseudomonadati</taxon>
        <taxon>Bacteroidota</taxon>
        <taxon>Flavobacteriia</taxon>
        <taxon>Flavobacteriales</taxon>
        <taxon>Flavobacteriaceae</taxon>
        <taxon>Flavobacterium</taxon>
    </lineage>
</organism>
<evidence type="ECO:0000313" key="4">
    <source>
        <dbReference type="Proteomes" id="UP001596287"/>
    </source>
</evidence>
<proteinExistence type="predicted"/>
<keyword evidence="4" id="KW-1185">Reference proteome</keyword>
<dbReference type="SUPFAM" id="SSF51735">
    <property type="entry name" value="NAD(P)-binding Rossmann-fold domains"/>
    <property type="match status" value="1"/>
</dbReference>